<dbReference type="Proteomes" id="UP000663879">
    <property type="component" value="Unassembled WGS sequence"/>
</dbReference>
<dbReference type="SUPFAM" id="SSF49899">
    <property type="entry name" value="Concanavalin A-like lectins/glucanases"/>
    <property type="match status" value="1"/>
</dbReference>
<dbReference type="Gene3D" id="2.60.120.200">
    <property type="match status" value="1"/>
</dbReference>
<organism evidence="1 2">
    <name type="scientific">Brachionus calyciflorus</name>
    <dbReference type="NCBI Taxonomy" id="104777"/>
    <lineage>
        <taxon>Eukaryota</taxon>
        <taxon>Metazoa</taxon>
        <taxon>Spiralia</taxon>
        <taxon>Gnathifera</taxon>
        <taxon>Rotifera</taxon>
        <taxon>Eurotatoria</taxon>
        <taxon>Monogononta</taxon>
        <taxon>Pseudotrocha</taxon>
        <taxon>Ploima</taxon>
        <taxon>Brachionidae</taxon>
        <taxon>Brachionus</taxon>
    </lineage>
</organism>
<comment type="caution">
    <text evidence="1">The sequence shown here is derived from an EMBL/GenBank/DDBJ whole genome shotgun (WGS) entry which is preliminary data.</text>
</comment>
<accession>A0A814AFI2</accession>
<protein>
    <submittedName>
        <fullName evidence="1">Uncharacterized protein</fullName>
    </submittedName>
</protein>
<dbReference type="InterPro" id="IPR013320">
    <property type="entry name" value="ConA-like_dom_sf"/>
</dbReference>
<dbReference type="AlphaFoldDB" id="A0A814AFI2"/>
<gene>
    <name evidence="1" type="ORF">OXX778_LOCUS11948</name>
</gene>
<dbReference type="Pfam" id="PF13385">
    <property type="entry name" value="Laminin_G_3"/>
    <property type="match status" value="1"/>
</dbReference>
<name>A0A814AFI2_9BILA</name>
<evidence type="ECO:0000313" key="2">
    <source>
        <dbReference type="Proteomes" id="UP000663879"/>
    </source>
</evidence>
<evidence type="ECO:0000313" key="1">
    <source>
        <dbReference type="EMBL" id="CAF0911889.1"/>
    </source>
</evidence>
<proteinExistence type="predicted"/>
<dbReference type="EMBL" id="CAJNOC010002092">
    <property type="protein sequence ID" value="CAF0911889.1"/>
    <property type="molecule type" value="Genomic_DNA"/>
</dbReference>
<sequence length="292" mass="32886">MKKFLILNFFFGYTFGLSYLFKGEYGIITSQSTEILYKQTISGRVKLLKCLERCMIFCACSHATFISNECVLYTKNVNKAPSSTLKVYTRNIGRYDPAFYWPIYKSSVKELVTGADLYNPYNAAFAQNRFGESDSAIKLNYGNYLFPGRHYFTGDFTTMAWIKKNSLATNFERFIECGSSVSDTITMSVSDSNKNTLYISSSSVTVYGSIKIDMNIWYQITFVIKGNIASIYVNGKLDAQGQSISPLNVNRTSCFLGKSSAGNPNLNADIDDIKIFNRAFDASEIIEELSRL</sequence>
<dbReference type="OrthoDB" id="5358475at2759"/>
<keyword evidence="2" id="KW-1185">Reference proteome</keyword>
<reference evidence="1" key="1">
    <citation type="submission" date="2021-02" db="EMBL/GenBank/DDBJ databases">
        <authorList>
            <person name="Nowell W R."/>
        </authorList>
    </citation>
    <scope>NUCLEOTIDE SEQUENCE</scope>
    <source>
        <strain evidence="1">Ploen Becks lab</strain>
    </source>
</reference>